<dbReference type="GO" id="GO:0042910">
    <property type="term" value="F:xenobiotic transmembrane transporter activity"/>
    <property type="evidence" value="ECO:0007669"/>
    <property type="project" value="TreeGrafter"/>
</dbReference>
<dbReference type="InterPro" id="IPR027463">
    <property type="entry name" value="AcrB_DN_DC_subdom"/>
</dbReference>
<dbReference type="Gene3D" id="3.30.2090.10">
    <property type="entry name" value="Multidrug efflux transporter AcrB TolC docking domain, DN and DC subdomains"/>
    <property type="match status" value="2"/>
</dbReference>
<reference evidence="2" key="1">
    <citation type="submission" date="2018-05" db="EMBL/GenBank/DDBJ databases">
        <authorList>
            <person name="Lanie J.A."/>
            <person name="Ng W.-L."/>
            <person name="Kazmierczak K.M."/>
            <person name="Andrzejewski T.M."/>
            <person name="Davidsen T.M."/>
            <person name="Wayne K.J."/>
            <person name="Tettelin H."/>
            <person name="Glass J.I."/>
            <person name="Rusch D."/>
            <person name="Podicherti R."/>
            <person name="Tsui H.-C.T."/>
            <person name="Winkler M.E."/>
        </authorList>
    </citation>
    <scope>NUCLEOTIDE SEQUENCE</scope>
</reference>
<dbReference type="AlphaFoldDB" id="A0A381XRK0"/>
<feature type="transmembrane region" description="Helical" evidence="1">
    <location>
        <begin position="888"/>
        <end position="906"/>
    </location>
</feature>
<accession>A0A381XRK0</accession>
<dbReference type="PANTHER" id="PTHR32063:SF0">
    <property type="entry name" value="SWARMING MOTILITY PROTEIN SWRC"/>
    <property type="match status" value="1"/>
</dbReference>
<evidence type="ECO:0008006" key="3">
    <source>
        <dbReference type="Google" id="ProtNLM"/>
    </source>
</evidence>
<feature type="transmembrane region" description="Helical" evidence="1">
    <location>
        <begin position="367"/>
        <end position="387"/>
    </location>
</feature>
<feature type="transmembrane region" description="Helical" evidence="1">
    <location>
        <begin position="862"/>
        <end position="881"/>
    </location>
</feature>
<evidence type="ECO:0000256" key="1">
    <source>
        <dbReference type="SAM" id="Phobius"/>
    </source>
</evidence>
<feature type="transmembrane region" description="Helical" evidence="1">
    <location>
        <begin position="438"/>
        <end position="458"/>
    </location>
</feature>
<keyword evidence="1" id="KW-0472">Membrane</keyword>
<dbReference type="GO" id="GO:0005886">
    <property type="term" value="C:plasma membrane"/>
    <property type="evidence" value="ECO:0007669"/>
    <property type="project" value="TreeGrafter"/>
</dbReference>
<dbReference type="Pfam" id="PF00873">
    <property type="entry name" value="ACR_tran"/>
    <property type="match status" value="1"/>
</dbReference>
<dbReference type="Gene3D" id="3.30.70.1430">
    <property type="entry name" value="Multidrug efflux transporter AcrB pore domain"/>
    <property type="match status" value="2"/>
</dbReference>
<dbReference type="SUPFAM" id="SSF82866">
    <property type="entry name" value="Multidrug efflux transporter AcrB transmembrane domain"/>
    <property type="match status" value="2"/>
</dbReference>
<dbReference type="PRINTS" id="PR00702">
    <property type="entry name" value="ACRIFLAVINRP"/>
</dbReference>
<feature type="transmembrane region" description="Helical" evidence="1">
    <location>
        <begin position="341"/>
        <end position="360"/>
    </location>
</feature>
<dbReference type="EMBL" id="UINC01016114">
    <property type="protein sequence ID" value="SVA67348.1"/>
    <property type="molecule type" value="Genomic_DNA"/>
</dbReference>
<evidence type="ECO:0000313" key="2">
    <source>
        <dbReference type="EMBL" id="SVA67348.1"/>
    </source>
</evidence>
<feature type="non-terminal residue" evidence="2">
    <location>
        <position position="913"/>
    </location>
</feature>
<feature type="transmembrane region" description="Helical" evidence="1">
    <location>
        <begin position="16"/>
        <end position="33"/>
    </location>
</feature>
<dbReference type="Gene3D" id="3.30.70.1440">
    <property type="entry name" value="Multidrug efflux transporter AcrB pore domain"/>
    <property type="match status" value="1"/>
</dbReference>
<sequence length="913" mass="97290">MNSAESAARLATQRPVAVTVMAFAIALVGWLAYQQLPVDLLPDLQSPTVAISIRSGDRPPTEMERIYGEQLEQRLFTVRGIREISQVGRTGKLVATVVFDWDTNLDLGVVDVQKAVGPMASDPAVDEVLVRRFDPRQAPVLMFGLSAPSGQPDLSELRRLARRQVAPGLEQLPGVAEVRITGGREKEVRVLLDRYRMEAYGITLAAIEGRLIDENVDISAGTLEEGAEVLLVRSVSRFRTPDDVRRVIVAYVSRSDGTRQAIRGSDIATVALVDREIDHLVRVNSIEGVGLAVYKEAGANTVEVSRTVRDAVVGLAQDLPNVILTEVSDDASLVVAALADLQTAAGVGILLAIVVLALFLRSIGATLVVSAAVPVSILAALFLMRFGSQSLNVITLGGLALGAGMLVDNAIVVVESIYRRLTEGDTRSEAAATGTGQVAGAITASTLTTCVVFLPVLFVEGLAARLIEGIAFTVVASLLASLAVAMFLIPALARWFMPETIAAERIDSGLQIRKGFGHFSRRLLARPVTVVFSSIVIAGVSCWQLLGLGTELLPSADPRQFSIRIVGPPGQRVESTARVVEGVESLINQFGEDSVEAILSEVGRLPEDSRMVRTELTEEHTSRLTVRVAESGPTGRQFAAQLEPILERLESTDVDWEVGSSAVASALGTSGPPVAVEISGQALVDLRRYADIVKTKLAGLSELWNVRSSFEGGPPELRIELDRAMADGLGVDLATISRVLQASLDGRDVTMLSTGDEERPVTLRLGTTSRDDIGSVIFQTSSGRKVAISEVARFVEVEGAREIFRQDQRRTALVTAQIADGSNHPNAVRAVNDALADISLPAGLQIRLRGEEAERALTFAELQLAAVLALVLVFMVLAGSFESLIHPLTVLAAIPLGLIGVAVALVPTGQPVG</sequence>
<proteinExistence type="predicted"/>
<dbReference type="SUPFAM" id="SSF82714">
    <property type="entry name" value="Multidrug efflux transporter AcrB TolC docking domain, DN and DC subdomains"/>
    <property type="match status" value="2"/>
</dbReference>
<dbReference type="SUPFAM" id="SSF82693">
    <property type="entry name" value="Multidrug efflux transporter AcrB pore domain, PN1, PN2, PC1 and PC2 subdomains"/>
    <property type="match status" value="2"/>
</dbReference>
<organism evidence="2">
    <name type="scientific">marine metagenome</name>
    <dbReference type="NCBI Taxonomy" id="408172"/>
    <lineage>
        <taxon>unclassified sequences</taxon>
        <taxon>metagenomes</taxon>
        <taxon>ecological metagenomes</taxon>
    </lineage>
</organism>
<feature type="transmembrane region" description="Helical" evidence="1">
    <location>
        <begin position="470"/>
        <end position="493"/>
    </location>
</feature>
<dbReference type="PANTHER" id="PTHR32063">
    <property type="match status" value="1"/>
</dbReference>
<protein>
    <recommendedName>
        <fullName evidence="3">SSD domain-containing protein</fullName>
    </recommendedName>
</protein>
<dbReference type="InterPro" id="IPR001036">
    <property type="entry name" value="Acrflvin-R"/>
</dbReference>
<gene>
    <name evidence="2" type="ORF">METZ01_LOCUS120202</name>
</gene>
<keyword evidence="1" id="KW-0812">Transmembrane</keyword>
<keyword evidence="1" id="KW-1133">Transmembrane helix</keyword>
<feature type="transmembrane region" description="Helical" evidence="1">
    <location>
        <begin position="523"/>
        <end position="546"/>
    </location>
</feature>
<dbReference type="Gene3D" id="3.30.70.1320">
    <property type="entry name" value="Multidrug efflux transporter AcrB pore domain like"/>
    <property type="match status" value="1"/>
</dbReference>
<feature type="transmembrane region" description="Helical" evidence="1">
    <location>
        <begin position="393"/>
        <end position="418"/>
    </location>
</feature>
<dbReference type="Gene3D" id="1.20.1640.10">
    <property type="entry name" value="Multidrug efflux transporter AcrB transmembrane domain"/>
    <property type="match status" value="2"/>
</dbReference>
<name>A0A381XRK0_9ZZZZ</name>